<gene>
    <name evidence="2" type="ORF">CAMP_LOCUS7660</name>
</gene>
<sequence>MYFGFSDKLCSWIFALVFIDFCVYAYIISSFDNWVQLCLNITLPLQIWQAILFASFAPDDILAEIIGEQNVETYRHPTSPRHQQIRSSGDH</sequence>
<keyword evidence="3" id="KW-1185">Reference proteome</keyword>
<evidence type="ECO:0000313" key="3">
    <source>
        <dbReference type="Proteomes" id="UP001152747"/>
    </source>
</evidence>
<dbReference type="Proteomes" id="UP001152747">
    <property type="component" value="Unassembled WGS sequence"/>
</dbReference>
<keyword evidence="1" id="KW-1133">Transmembrane helix</keyword>
<evidence type="ECO:0000313" key="2">
    <source>
        <dbReference type="EMBL" id="CAI5445023.1"/>
    </source>
</evidence>
<dbReference type="AlphaFoldDB" id="A0A9P1IHL7"/>
<dbReference type="OrthoDB" id="10545455at2759"/>
<accession>A0A9P1IHL7</accession>
<keyword evidence="1" id="KW-0812">Transmembrane</keyword>
<feature type="transmembrane region" description="Helical" evidence="1">
    <location>
        <begin position="9"/>
        <end position="28"/>
    </location>
</feature>
<comment type="caution">
    <text evidence="2">The sequence shown here is derived from an EMBL/GenBank/DDBJ whole genome shotgun (WGS) entry which is preliminary data.</text>
</comment>
<keyword evidence="1" id="KW-0472">Membrane</keyword>
<evidence type="ECO:0000256" key="1">
    <source>
        <dbReference type="SAM" id="Phobius"/>
    </source>
</evidence>
<name>A0A9P1IHL7_9PELO</name>
<reference evidence="2" key="1">
    <citation type="submission" date="2022-11" db="EMBL/GenBank/DDBJ databases">
        <authorList>
            <person name="Kikuchi T."/>
        </authorList>
    </citation>
    <scope>NUCLEOTIDE SEQUENCE</scope>
    <source>
        <strain evidence="2">PS1010</strain>
    </source>
</reference>
<dbReference type="EMBL" id="CANHGI010000003">
    <property type="protein sequence ID" value="CAI5445023.1"/>
    <property type="molecule type" value="Genomic_DNA"/>
</dbReference>
<protein>
    <submittedName>
        <fullName evidence="2">Uncharacterized protein</fullName>
    </submittedName>
</protein>
<organism evidence="2 3">
    <name type="scientific">Caenorhabditis angaria</name>
    <dbReference type="NCBI Taxonomy" id="860376"/>
    <lineage>
        <taxon>Eukaryota</taxon>
        <taxon>Metazoa</taxon>
        <taxon>Ecdysozoa</taxon>
        <taxon>Nematoda</taxon>
        <taxon>Chromadorea</taxon>
        <taxon>Rhabditida</taxon>
        <taxon>Rhabditina</taxon>
        <taxon>Rhabditomorpha</taxon>
        <taxon>Rhabditoidea</taxon>
        <taxon>Rhabditidae</taxon>
        <taxon>Peloderinae</taxon>
        <taxon>Caenorhabditis</taxon>
    </lineage>
</organism>
<proteinExistence type="predicted"/>